<evidence type="ECO:0000313" key="6">
    <source>
        <dbReference type="Proteomes" id="UP001595710"/>
    </source>
</evidence>
<dbReference type="Pfam" id="PF00929">
    <property type="entry name" value="RNase_T"/>
    <property type="match status" value="1"/>
</dbReference>
<dbReference type="Proteomes" id="UP001595710">
    <property type="component" value="Unassembled WGS sequence"/>
</dbReference>
<sequence length="188" mass="21181">MFFKKQVPFLTSTYLVCDLELTGLNPEEDSIISAGTVLVRNGQIEVASAEHYYFLPTTLLADDVTNSAHIHMITDEQREQNGIEISAWLSDLSTRLLADAWVFHHAPIDLKFLTMASQRLNISLPKVPIVDTLIQEQKRHKAQLLESQSQLSLNACRARYGLPVYRQHHALSDALATAELWLAQNSVQ</sequence>
<keyword evidence="2" id="KW-0378">Hydrolase</keyword>
<dbReference type="InterPro" id="IPR013520">
    <property type="entry name" value="Ribonucl_H"/>
</dbReference>
<gene>
    <name evidence="5" type="ORF">ACFOND_04390</name>
</gene>
<protein>
    <submittedName>
        <fullName evidence="5">Exonuclease domain-containing protein</fullName>
    </submittedName>
</protein>
<proteinExistence type="predicted"/>
<dbReference type="Gene3D" id="3.30.420.10">
    <property type="entry name" value="Ribonuclease H-like superfamily/Ribonuclease H"/>
    <property type="match status" value="1"/>
</dbReference>
<name>A0ABV7WNH2_9GAMM</name>
<evidence type="ECO:0000313" key="5">
    <source>
        <dbReference type="EMBL" id="MFC3700871.1"/>
    </source>
</evidence>
<keyword evidence="1" id="KW-0540">Nuclease</keyword>
<dbReference type="RefSeq" id="WP_377362330.1">
    <property type="nucleotide sequence ID" value="NZ_JBHRYN010000007.1"/>
</dbReference>
<dbReference type="CDD" id="cd06127">
    <property type="entry name" value="DEDDh"/>
    <property type="match status" value="1"/>
</dbReference>
<reference evidence="6" key="1">
    <citation type="journal article" date="2019" name="Int. J. Syst. Evol. Microbiol.">
        <title>The Global Catalogue of Microorganisms (GCM) 10K type strain sequencing project: providing services to taxonomists for standard genome sequencing and annotation.</title>
        <authorList>
            <consortium name="The Broad Institute Genomics Platform"/>
            <consortium name="The Broad Institute Genome Sequencing Center for Infectious Disease"/>
            <person name="Wu L."/>
            <person name="Ma J."/>
        </authorList>
    </citation>
    <scope>NUCLEOTIDE SEQUENCE [LARGE SCALE GENOMIC DNA]</scope>
    <source>
        <strain evidence="6">CECT 8288</strain>
    </source>
</reference>
<keyword evidence="6" id="KW-1185">Reference proteome</keyword>
<dbReference type="EMBL" id="JBHRYN010000007">
    <property type="protein sequence ID" value="MFC3700871.1"/>
    <property type="molecule type" value="Genomic_DNA"/>
</dbReference>
<evidence type="ECO:0000256" key="1">
    <source>
        <dbReference type="ARBA" id="ARBA00022722"/>
    </source>
</evidence>
<keyword evidence="3 5" id="KW-0269">Exonuclease</keyword>
<accession>A0ABV7WNH2</accession>
<dbReference type="SMART" id="SM00479">
    <property type="entry name" value="EXOIII"/>
    <property type="match status" value="1"/>
</dbReference>
<evidence type="ECO:0000259" key="4">
    <source>
        <dbReference type="SMART" id="SM00479"/>
    </source>
</evidence>
<feature type="domain" description="Exonuclease" evidence="4">
    <location>
        <begin position="13"/>
        <end position="188"/>
    </location>
</feature>
<dbReference type="InterPro" id="IPR012337">
    <property type="entry name" value="RNaseH-like_sf"/>
</dbReference>
<dbReference type="SUPFAM" id="SSF53098">
    <property type="entry name" value="Ribonuclease H-like"/>
    <property type="match status" value="1"/>
</dbReference>
<dbReference type="PANTHER" id="PTHR30231">
    <property type="entry name" value="DNA POLYMERASE III SUBUNIT EPSILON"/>
    <property type="match status" value="1"/>
</dbReference>
<evidence type="ECO:0000256" key="2">
    <source>
        <dbReference type="ARBA" id="ARBA00022801"/>
    </source>
</evidence>
<evidence type="ECO:0000256" key="3">
    <source>
        <dbReference type="ARBA" id="ARBA00022839"/>
    </source>
</evidence>
<organism evidence="5 6">
    <name type="scientific">Reinekea marina</name>
    <dbReference type="NCBI Taxonomy" id="1310421"/>
    <lineage>
        <taxon>Bacteria</taxon>
        <taxon>Pseudomonadati</taxon>
        <taxon>Pseudomonadota</taxon>
        <taxon>Gammaproteobacteria</taxon>
        <taxon>Oceanospirillales</taxon>
        <taxon>Saccharospirillaceae</taxon>
        <taxon>Reinekea</taxon>
    </lineage>
</organism>
<comment type="caution">
    <text evidence="5">The sequence shown here is derived from an EMBL/GenBank/DDBJ whole genome shotgun (WGS) entry which is preliminary data.</text>
</comment>
<dbReference type="GO" id="GO:0004527">
    <property type="term" value="F:exonuclease activity"/>
    <property type="evidence" value="ECO:0007669"/>
    <property type="project" value="UniProtKB-KW"/>
</dbReference>
<dbReference type="PANTHER" id="PTHR30231:SF4">
    <property type="entry name" value="PROTEIN NEN2"/>
    <property type="match status" value="1"/>
</dbReference>
<dbReference type="InterPro" id="IPR036397">
    <property type="entry name" value="RNaseH_sf"/>
</dbReference>